<keyword evidence="2" id="KW-1185">Reference proteome</keyword>
<protein>
    <submittedName>
        <fullName evidence="1">Uncharacterized protein</fullName>
    </submittedName>
</protein>
<reference evidence="1 2" key="1">
    <citation type="submission" date="2019-12" db="EMBL/GenBank/DDBJ databases">
        <authorList>
            <person name="Alioto T."/>
            <person name="Alioto T."/>
            <person name="Gomez Garrido J."/>
        </authorList>
    </citation>
    <scope>NUCLEOTIDE SEQUENCE [LARGE SCALE GENOMIC DNA]</scope>
</reference>
<proteinExistence type="predicted"/>
<accession>A0A8S0TGM6</accession>
<evidence type="ECO:0000313" key="1">
    <source>
        <dbReference type="EMBL" id="CAA3002900.1"/>
    </source>
</evidence>
<name>A0A8S0TGM6_OLEEU</name>
<dbReference type="Gramene" id="OE9A022865T1">
    <property type="protein sequence ID" value="OE9A022865C1"/>
    <property type="gene ID" value="OE9A022865"/>
</dbReference>
<organism evidence="1 2">
    <name type="scientific">Olea europaea subsp. europaea</name>
    <dbReference type="NCBI Taxonomy" id="158383"/>
    <lineage>
        <taxon>Eukaryota</taxon>
        <taxon>Viridiplantae</taxon>
        <taxon>Streptophyta</taxon>
        <taxon>Embryophyta</taxon>
        <taxon>Tracheophyta</taxon>
        <taxon>Spermatophyta</taxon>
        <taxon>Magnoliopsida</taxon>
        <taxon>eudicotyledons</taxon>
        <taxon>Gunneridae</taxon>
        <taxon>Pentapetalae</taxon>
        <taxon>asterids</taxon>
        <taxon>lamiids</taxon>
        <taxon>Lamiales</taxon>
        <taxon>Oleaceae</taxon>
        <taxon>Oleeae</taxon>
        <taxon>Olea</taxon>
    </lineage>
</organism>
<sequence>MVRPNPVLSVNVFKGFRVESSLRASIASLSCPLAGIRPLPMGSECLPLEITGDGCLQTEVEVLVDSTFPFTVRPTAGLDLPADSGLFGKVVSKFGGVSSEKSGRAIDCGGARTRGTGELGRDTEATFRPFGMVARPLEAKGPEAGDRDGAGLRRVGVDGLDEDRTAGELKFVGTCGLEVGVEGRELTDGLSLSEEDVLGEARGLEGVEGLEAVGWVEGVEGLVIDEVRLLGVDGLIYDKTEAELVLRMEVDLFEFIVNWELEVEGRVTELLRVGLAGWLLSD</sequence>
<comment type="caution">
    <text evidence="1">The sequence shown here is derived from an EMBL/GenBank/DDBJ whole genome shotgun (WGS) entry which is preliminary data.</text>
</comment>
<dbReference type="OrthoDB" id="804788at2759"/>
<dbReference type="EMBL" id="CACTIH010005891">
    <property type="protein sequence ID" value="CAA3002900.1"/>
    <property type="molecule type" value="Genomic_DNA"/>
</dbReference>
<gene>
    <name evidence="1" type="ORF">OLEA9_A022865</name>
</gene>
<evidence type="ECO:0000313" key="2">
    <source>
        <dbReference type="Proteomes" id="UP000594638"/>
    </source>
</evidence>
<dbReference type="AlphaFoldDB" id="A0A8S0TGM6"/>
<dbReference type="Proteomes" id="UP000594638">
    <property type="component" value="Unassembled WGS sequence"/>
</dbReference>